<dbReference type="EMBL" id="SRZC01000016">
    <property type="protein sequence ID" value="TGX81484.1"/>
    <property type="molecule type" value="Genomic_DNA"/>
</dbReference>
<dbReference type="Proteomes" id="UP000308886">
    <property type="component" value="Unassembled WGS sequence"/>
</dbReference>
<protein>
    <submittedName>
        <fullName evidence="1">Iron-containing alcohol dehydrogenase</fullName>
    </submittedName>
</protein>
<evidence type="ECO:0000313" key="1">
    <source>
        <dbReference type="EMBL" id="TGX81484.1"/>
    </source>
</evidence>
<gene>
    <name evidence="1" type="ORF">E5358_10125</name>
</gene>
<reference evidence="1" key="1">
    <citation type="submission" date="2019-04" db="EMBL/GenBank/DDBJ databases">
        <title>Microbes associate with the intestines of laboratory mice.</title>
        <authorList>
            <person name="Navarre W."/>
            <person name="Wong E."/>
            <person name="Huang K."/>
            <person name="Tropini C."/>
            <person name="Ng K."/>
            <person name="Yu B."/>
        </authorList>
    </citation>
    <scope>NUCLEOTIDE SEQUENCE</scope>
    <source>
        <strain evidence="1">NM73_A23</strain>
    </source>
</reference>
<keyword evidence="2" id="KW-1185">Reference proteome</keyword>
<name>A0AC61QP23_9BACT</name>
<proteinExistence type="predicted"/>
<comment type="caution">
    <text evidence="1">The sequence shown here is derived from an EMBL/GenBank/DDBJ whole genome shotgun (WGS) entry which is preliminary data.</text>
</comment>
<accession>A0AC61QP23</accession>
<sequence length="381" mass="41027">MNPIELKQPQRIVFGTGCMNKMCEEYLASGLKNLFILTADPILPLISPVIKHLEEGGVKTMVETKILGEPTVNDFKRILKEAQEFGADSVIGIGGGSVMDVAKLVATFMHTEQTIEECYGIGFVKQRGVWFACAPTTAGTGSEVSPNAILLDETDNGKKGIISNFLLADVAYLDPQLTATVPPRITAETGMDALTHCIEVYTNKFAHPCVDMYALKGIELIAKNLERAVKNGKDMEAREAMLLGSMYGGLGLGPVNTAAVHALAYPVGGMFHKSHGLSNSVLLPTVMKFNMEANAKRYADVAVACGCEPGATDEETALRGVEFVAQLSKNCGIPQTLAEIDIPQSEVPAMAAAAMLQQRLLKNNPRPVTEEDCKDIYNALY</sequence>
<organism evidence="1 2">
    <name type="scientific">Palleniella muris</name>
    <dbReference type="NCBI Taxonomy" id="3038145"/>
    <lineage>
        <taxon>Bacteria</taxon>
        <taxon>Pseudomonadati</taxon>
        <taxon>Bacteroidota</taxon>
        <taxon>Bacteroidia</taxon>
        <taxon>Bacteroidales</taxon>
        <taxon>Prevotellaceae</taxon>
        <taxon>Palleniella</taxon>
    </lineage>
</organism>
<evidence type="ECO:0000313" key="2">
    <source>
        <dbReference type="Proteomes" id="UP000308886"/>
    </source>
</evidence>